<keyword evidence="8" id="KW-1185">Reference proteome</keyword>
<keyword evidence="5" id="KW-0812">Transmembrane</keyword>
<dbReference type="PROSITE" id="PS51006">
    <property type="entry name" value="PABS_2"/>
    <property type="match status" value="1"/>
</dbReference>
<keyword evidence="3 4" id="KW-0620">Polyamine biosynthesis</keyword>
<gene>
    <name evidence="7" type="ORF">CUS_6171</name>
</gene>
<reference evidence="7 8" key="1">
    <citation type="submission" date="2011-02" db="EMBL/GenBank/DDBJ databases">
        <authorList>
            <person name="Nelson K.E."/>
            <person name="Sutton G."/>
            <person name="Torralba M."/>
            <person name="Durkin S."/>
            <person name="Harkins D."/>
            <person name="Montgomery R."/>
            <person name="Ziemer C."/>
            <person name="Klaassens E."/>
            <person name="Ocuiv P."/>
            <person name="Morrison M."/>
        </authorList>
    </citation>
    <scope>NUCLEOTIDE SEQUENCE [LARGE SCALE GENOMIC DNA]</scope>
    <source>
        <strain evidence="7 8">8</strain>
    </source>
</reference>
<feature type="transmembrane region" description="Helical" evidence="5">
    <location>
        <begin position="220"/>
        <end position="244"/>
    </location>
</feature>
<feature type="transmembrane region" description="Helical" evidence="5">
    <location>
        <begin position="20"/>
        <end position="40"/>
    </location>
</feature>
<evidence type="ECO:0000256" key="1">
    <source>
        <dbReference type="ARBA" id="ARBA00007867"/>
    </source>
</evidence>
<feature type="transmembrane region" description="Helical" evidence="5">
    <location>
        <begin position="165"/>
        <end position="188"/>
    </location>
</feature>
<organism evidence="7 8">
    <name type="scientific">Ruminococcus albus 8</name>
    <dbReference type="NCBI Taxonomy" id="246199"/>
    <lineage>
        <taxon>Bacteria</taxon>
        <taxon>Bacillati</taxon>
        <taxon>Bacillota</taxon>
        <taxon>Clostridia</taxon>
        <taxon>Eubacteriales</taxon>
        <taxon>Oscillospiraceae</taxon>
        <taxon>Ruminococcus</taxon>
    </lineage>
</organism>
<dbReference type="Gene3D" id="3.40.50.150">
    <property type="entry name" value="Vaccinia Virus protein VP39"/>
    <property type="match status" value="1"/>
</dbReference>
<dbReference type="PANTHER" id="PTHR43317:SF1">
    <property type="entry name" value="THERMOSPERMINE SYNTHASE ACAULIS5"/>
    <property type="match status" value="1"/>
</dbReference>
<dbReference type="Proteomes" id="UP000004259">
    <property type="component" value="Unassembled WGS sequence"/>
</dbReference>
<evidence type="ECO:0000256" key="3">
    <source>
        <dbReference type="ARBA" id="ARBA00023115"/>
    </source>
</evidence>
<comment type="caution">
    <text evidence="7">The sequence shown here is derived from an EMBL/GenBank/DDBJ whole genome shotgun (WGS) entry which is preliminary data.</text>
</comment>
<accession>E9S7G0</accession>
<evidence type="ECO:0000259" key="6">
    <source>
        <dbReference type="PROSITE" id="PS51006"/>
    </source>
</evidence>
<feature type="domain" description="PABS" evidence="6">
    <location>
        <begin position="225"/>
        <end position="482"/>
    </location>
</feature>
<dbReference type="GO" id="GO:0016740">
    <property type="term" value="F:transferase activity"/>
    <property type="evidence" value="ECO:0007669"/>
    <property type="project" value="UniProtKB-UniRule"/>
</dbReference>
<dbReference type="eggNOG" id="COG4262">
    <property type="taxonomic scope" value="Bacteria"/>
</dbReference>
<evidence type="ECO:0000313" key="7">
    <source>
        <dbReference type="EMBL" id="EGC04806.1"/>
    </source>
</evidence>
<feature type="transmembrane region" description="Helical" evidence="5">
    <location>
        <begin position="123"/>
        <end position="144"/>
    </location>
</feature>
<keyword evidence="5" id="KW-0472">Membrane</keyword>
<feature type="transmembrane region" description="Helical" evidence="5">
    <location>
        <begin position="194"/>
        <end position="213"/>
    </location>
</feature>
<dbReference type="Gene3D" id="1.20.1250.20">
    <property type="entry name" value="MFS general substrate transporter like domains"/>
    <property type="match status" value="1"/>
</dbReference>
<keyword evidence="5" id="KW-1133">Transmembrane helix</keyword>
<dbReference type="GO" id="GO:0006596">
    <property type="term" value="P:polyamine biosynthetic process"/>
    <property type="evidence" value="ECO:0007669"/>
    <property type="project" value="UniProtKB-UniRule"/>
</dbReference>
<name>E9S7G0_RUMAL</name>
<proteinExistence type="inferred from homology"/>
<dbReference type="AlphaFoldDB" id="E9S7G0"/>
<sequence length="559" mass="61852">MKTKNTNEKAAEKGVLGSKLYLYLTEFFAGMSVMAVELGASRLLAPYFSSSQIVWTIIIGTIMIAMALGNYFGGKSADKDPDPDKLYKRVLFSAVWIAAIPFFGKMVILGVSALLVVTVSTNFLIWAAFLACMIVFVFPLFLLGTVTPSLVKYTTDSLDDNGRTVGTLGAFNTVGSIIGTFAPTFITIPTVGTSVTFLIFSGILLALGIVYFVSCKRGYLRVAVCTVLFIVCCVVSTLLGFAFWENSLKYEGESVYNYLQVKEDEKKVALSTNVLFGIQSIYMKDDGLSGLYYDVAMAAPLMGEGDDISDKNILVLGMGTGTYAKQCREFFPGISTRGVEIDDKITDLARKYFELDKDIPVTTYDGRAYLQALSAQRSKVNSAAGMIDTNIGDLKYDVIMVDAYQDITIPFQMSTVEFFTLVKQSLKEGGVMVVNMNMHSDKEGSINEYLSDTIASVFDNVYTVKVNGTTNRELFASDMGGMPDRLYKRAERLEDNDLRTIMFDIYERMERYEGGELILTDDKAPVELLGMNVIDDLISEELKYYKKAFKEEGIKGLIE</sequence>
<keyword evidence="2 4" id="KW-0808">Transferase</keyword>
<evidence type="ECO:0000256" key="5">
    <source>
        <dbReference type="SAM" id="Phobius"/>
    </source>
</evidence>
<dbReference type="STRING" id="246199.CUS_6171"/>
<dbReference type="RefSeq" id="WP_002846832.1">
    <property type="nucleotide sequence ID" value="NZ_ADKM02000008.1"/>
</dbReference>
<dbReference type="InterPro" id="IPR029063">
    <property type="entry name" value="SAM-dependent_MTases_sf"/>
</dbReference>
<dbReference type="InterPro" id="IPR030374">
    <property type="entry name" value="PABS"/>
</dbReference>
<dbReference type="NCBIfam" id="NF037959">
    <property type="entry name" value="MFS_SpdSyn"/>
    <property type="match status" value="1"/>
</dbReference>
<evidence type="ECO:0000256" key="4">
    <source>
        <dbReference type="PROSITE-ProRule" id="PRU00354"/>
    </source>
</evidence>
<evidence type="ECO:0000313" key="8">
    <source>
        <dbReference type="Proteomes" id="UP000004259"/>
    </source>
</evidence>
<dbReference type="InterPro" id="IPR036259">
    <property type="entry name" value="MFS_trans_sf"/>
</dbReference>
<dbReference type="OrthoDB" id="9761985at2"/>
<feature type="transmembrane region" description="Helical" evidence="5">
    <location>
        <begin position="94"/>
        <end position="117"/>
    </location>
</feature>
<comment type="similarity">
    <text evidence="1">Belongs to the spermidine/spermine synthase family.</text>
</comment>
<dbReference type="Pfam" id="PF01564">
    <property type="entry name" value="Spermine_synth"/>
    <property type="match status" value="1"/>
</dbReference>
<feature type="active site" description="Proton acceptor" evidence="4">
    <location>
        <position position="402"/>
    </location>
</feature>
<dbReference type="EMBL" id="ADKM02000008">
    <property type="protein sequence ID" value="EGC04806.1"/>
    <property type="molecule type" value="Genomic_DNA"/>
</dbReference>
<feature type="transmembrane region" description="Helical" evidence="5">
    <location>
        <begin position="52"/>
        <end position="73"/>
    </location>
</feature>
<evidence type="ECO:0000256" key="2">
    <source>
        <dbReference type="ARBA" id="ARBA00022679"/>
    </source>
</evidence>
<protein>
    <submittedName>
        <fullName evidence="7">Putative membrane protein</fullName>
    </submittedName>
</protein>
<dbReference type="PANTHER" id="PTHR43317">
    <property type="entry name" value="THERMOSPERMINE SYNTHASE ACAULIS5"/>
    <property type="match status" value="1"/>
</dbReference>
<dbReference type="SUPFAM" id="SSF53335">
    <property type="entry name" value="S-adenosyl-L-methionine-dependent methyltransferases"/>
    <property type="match status" value="1"/>
</dbReference>